<proteinExistence type="predicted"/>
<evidence type="ECO:0000259" key="2">
    <source>
        <dbReference type="SMART" id="SM00959"/>
    </source>
</evidence>
<dbReference type="Proteomes" id="UP000054270">
    <property type="component" value="Unassembled WGS sequence"/>
</dbReference>
<evidence type="ECO:0000313" key="4">
    <source>
        <dbReference type="Proteomes" id="UP000054270"/>
    </source>
</evidence>
<dbReference type="Gene3D" id="1.10.720.10">
    <property type="match status" value="1"/>
</dbReference>
<dbReference type="SMART" id="SM00959">
    <property type="entry name" value="Rho_N"/>
    <property type="match status" value="1"/>
</dbReference>
<dbReference type="GO" id="GO:0006353">
    <property type="term" value="P:DNA-templated transcription termination"/>
    <property type="evidence" value="ECO:0007669"/>
    <property type="project" value="InterPro"/>
</dbReference>
<dbReference type="EMBL" id="KN817575">
    <property type="protein sequence ID" value="KJA19687.1"/>
    <property type="molecule type" value="Genomic_DNA"/>
</dbReference>
<evidence type="ECO:0000256" key="1">
    <source>
        <dbReference type="SAM" id="MobiDB-lite"/>
    </source>
</evidence>
<dbReference type="InterPro" id="IPR011112">
    <property type="entry name" value="Rho-like_N"/>
</dbReference>
<feature type="compositionally biased region" description="Low complexity" evidence="1">
    <location>
        <begin position="153"/>
        <end position="167"/>
    </location>
</feature>
<gene>
    <name evidence="3" type="ORF">HYPSUDRAFT_855985</name>
</gene>
<dbReference type="Pfam" id="PF07498">
    <property type="entry name" value="Rho_N"/>
    <property type="match status" value="1"/>
</dbReference>
<feature type="region of interest" description="Disordered" evidence="1">
    <location>
        <begin position="89"/>
        <end position="109"/>
    </location>
</feature>
<keyword evidence="4" id="KW-1185">Reference proteome</keyword>
<protein>
    <recommendedName>
        <fullName evidence="2">Rho termination factor-like N-terminal domain-containing protein</fullName>
    </recommendedName>
</protein>
<evidence type="ECO:0000313" key="3">
    <source>
        <dbReference type="EMBL" id="KJA19687.1"/>
    </source>
</evidence>
<reference evidence="4" key="1">
    <citation type="submission" date="2014-04" db="EMBL/GenBank/DDBJ databases">
        <title>Evolutionary Origins and Diversification of the Mycorrhizal Mutualists.</title>
        <authorList>
            <consortium name="DOE Joint Genome Institute"/>
            <consortium name="Mycorrhizal Genomics Consortium"/>
            <person name="Kohler A."/>
            <person name="Kuo A."/>
            <person name="Nagy L.G."/>
            <person name="Floudas D."/>
            <person name="Copeland A."/>
            <person name="Barry K.W."/>
            <person name="Cichocki N."/>
            <person name="Veneault-Fourrey C."/>
            <person name="LaButti K."/>
            <person name="Lindquist E.A."/>
            <person name="Lipzen A."/>
            <person name="Lundell T."/>
            <person name="Morin E."/>
            <person name="Murat C."/>
            <person name="Riley R."/>
            <person name="Ohm R."/>
            <person name="Sun H."/>
            <person name="Tunlid A."/>
            <person name="Henrissat B."/>
            <person name="Grigoriev I.V."/>
            <person name="Hibbett D.S."/>
            <person name="Martin F."/>
        </authorList>
    </citation>
    <scope>NUCLEOTIDE SEQUENCE [LARGE SCALE GENOMIC DNA]</scope>
    <source>
        <strain evidence="4">FD-334 SS-4</strain>
    </source>
</reference>
<feature type="region of interest" description="Disordered" evidence="1">
    <location>
        <begin position="202"/>
        <end position="221"/>
    </location>
</feature>
<accession>A0A0D2KZ26</accession>
<feature type="domain" description="Rho termination factor-like N-terminal" evidence="2">
    <location>
        <begin position="33"/>
        <end position="74"/>
    </location>
</feature>
<sequence>MIMAPLVDHEEQFLIPTTLDQSQKEAGHINPSTLNTKKVKDLKALCDEYGIRVQGRRKSDYIAAILASHAQNGGVLLKFQSKNHPQPEYMLRHKGPRPTPSPAKYSKRSTKRWQAINDSLSSGSVPEQYHKSRLSVQWATALLEMDKKRGGDDQPSSSTVTVPSDSSHIFSALPGGDASEKAPQITASLLWKMLEICNAPKGTSIDRGVPTSTNNPKSESMLNVEEQLEGESLTTTQTKTSVALSCQRCRSPLSFQ</sequence>
<feature type="region of interest" description="Disordered" evidence="1">
    <location>
        <begin position="147"/>
        <end position="168"/>
    </location>
</feature>
<name>A0A0D2KZ26_HYPSF</name>
<organism evidence="3 4">
    <name type="scientific">Hypholoma sublateritium (strain FD-334 SS-4)</name>
    <dbReference type="NCBI Taxonomy" id="945553"/>
    <lineage>
        <taxon>Eukaryota</taxon>
        <taxon>Fungi</taxon>
        <taxon>Dikarya</taxon>
        <taxon>Basidiomycota</taxon>
        <taxon>Agaricomycotina</taxon>
        <taxon>Agaricomycetes</taxon>
        <taxon>Agaricomycetidae</taxon>
        <taxon>Agaricales</taxon>
        <taxon>Agaricineae</taxon>
        <taxon>Strophariaceae</taxon>
        <taxon>Hypholoma</taxon>
    </lineage>
</organism>
<feature type="compositionally biased region" description="Polar residues" evidence="1">
    <location>
        <begin position="210"/>
        <end position="221"/>
    </location>
</feature>
<dbReference type="AlphaFoldDB" id="A0A0D2KZ26"/>